<evidence type="ECO:0000256" key="2">
    <source>
        <dbReference type="ARBA" id="ARBA00023125"/>
    </source>
</evidence>
<dbReference type="Gene3D" id="2.60.120.200">
    <property type="match status" value="2"/>
</dbReference>
<gene>
    <name evidence="6" type="ORF">FUAX_38000</name>
</gene>
<evidence type="ECO:0000256" key="4">
    <source>
        <dbReference type="SAM" id="Phobius"/>
    </source>
</evidence>
<dbReference type="GO" id="GO:0005975">
    <property type="term" value="P:carbohydrate metabolic process"/>
    <property type="evidence" value="ECO:0007669"/>
    <property type="project" value="UniProtKB-ARBA"/>
</dbReference>
<evidence type="ECO:0000256" key="3">
    <source>
        <dbReference type="ARBA" id="ARBA00023163"/>
    </source>
</evidence>
<dbReference type="Pfam" id="PF12833">
    <property type="entry name" value="HTH_18"/>
    <property type="match status" value="1"/>
</dbReference>
<dbReference type="SMART" id="SM00342">
    <property type="entry name" value="HTH_ARAC"/>
    <property type="match status" value="1"/>
</dbReference>
<keyword evidence="4" id="KW-1133">Transmembrane helix</keyword>
<dbReference type="KEGG" id="fax:FUAX_38000"/>
<keyword evidence="2" id="KW-0238">DNA-binding</keyword>
<proteinExistence type="predicted"/>
<dbReference type="Proteomes" id="UP001348817">
    <property type="component" value="Chromosome"/>
</dbReference>
<keyword evidence="1" id="KW-0805">Transcription regulation</keyword>
<dbReference type="SUPFAM" id="SSF46689">
    <property type="entry name" value="Homeodomain-like"/>
    <property type="match status" value="1"/>
</dbReference>
<organism evidence="6 7">
    <name type="scientific">Fulvitalea axinellae</name>
    <dbReference type="NCBI Taxonomy" id="1182444"/>
    <lineage>
        <taxon>Bacteria</taxon>
        <taxon>Pseudomonadati</taxon>
        <taxon>Bacteroidota</taxon>
        <taxon>Cytophagia</taxon>
        <taxon>Cytophagales</taxon>
        <taxon>Persicobacteraceae</taxon>
        <taxon>Fulvitalea</taxon>
    </lineage>
</organism>
<feature type="domain" description="HTH araC/xylS-type" evidence="5">
    <location>
        <begin position="447"/>
        <end position="550"/>
    </location>
</feature>
<dbReference type="InterPro" id="IPR013320">
    <property type="entry name" value="ConA-like_dom_sf"/>
</dbReference>
<dbReference type="GO" id="GO:0004553">
    <property type="term" value="F:hydrolase activity, hydrolyzing O-glycosyl compounds"/>
    <property type="evidence" value="ECO:0007669"/>
    <property type="project" value="UniProtKB-ARBA"/>
</dbReference>
<keyword evidence="4" id="KW-0812">Transmembrane</keyword>
<sequence>MRISVKNIVFALMAILLSLGFSAKGQRVKPVYANDTTLVFNGNERLRLGSFEAGNNDDFSLSLWIKPEELDGKFSPIIGFDSAYYLQINPKRGLHLNLFLKGDLFADSAFVAQGAWQHVALTKKGRTFSLYKDGELDLRYLFKHKELKANPEKLLVGSNCYDQYFTGAIRTVNYFDEALDHQSVKELFRRQSPALDLSEGLIFSSSLSRPSFLKRLFAESKLDFQNVSWTSDSVKDESALFDGKSAFAQGPLLHIDHQFTVSAWFKPLVTGSYGGLIGLENIFSLKQNSRNIYLTLPKTKDLSVKEAQFRTNEWQHIAISFESNKKAEFYIDGKHVGTHDLKGMTVIPGEAKITFGKNLWKEYFQGHISDVAIWNRILSESEIRKVHMEGIPELHTKTKWKALPIILLSLLLLGIVVFIFSKKKNQAENTQSEINQENEDPKERIQRQALALIREHIEKELDNPDLKVASLARGVGMSKSKMFNIIKEQTGMASSAYLRSVRLEKAAEMLLHTDAQVGDIMDRTGFSSRSYFSKCFQERYQCKPSAYRKANLEVPR</sequence>
<dbReference type="GO" id="GO:0043565">
    <property type="term" value="F:sequence-specific DNA binding"/>
    <property type="evidence" value="ECO:0007669"/>
    <property type="project" value="InterPro"/>
</dbReference>
<dbReference type="Gene3D" id="1.10.10.60">
    <property type="entry name" value="Homeodomain-like"/>
    <property type="match status" value="2"/>
</dbReference>
<dbReference type="SUPFAM" id="SSF49899">
    <property type="entry name" value="Concanavalin A-like lectins/glucanases"/>
    <property type="match status" value="2"/>
</dbReference>
<reference evidence="6 7" key="1">
    <citation type="submission" date="2021-12" db="EMBL/GenBank/DDBJ databases">
        <title>Genome sequencing of bacteria with rrn-lacking chromosome and rrn-plasmid.</title>
        <authorList>
            <person name="Anda M."/>
            <person name="Iwasaki W."/>
        </authorList>
    </citation>
    <scope>NUCLEOTIDE SEQUENCE [LARGE SCALE GENOMIC DNA]</scope>
    <source>
        <strain evidence="6 7">DSM 100852</strain>
    </source>
</reference>
<dbReference type="RefSeq" id="WP_338392867.1">
    <property type="nucleotide sequence ID" value="NZ_AP025314.1"/>
</dbReference>
<evidence type="ECO:0000259" key="5">
    <source>
        <dbReference type="PROSITE" id="PS01124"/>
    </source>
</evidence>
<feature type="transmembrane region" description="Helical" evidence="4">
    <location>
        <begin position="402"/>
        <end position="420"/>
    </location>
</feature>
<dbReference type="EMBL" id="AP025314">
    <property type="protein sequence ID" value="BDD11368.1"/>
    <property type="molecule type" value="Genomic_DNA"/>
</dbReference>
<dbReference type="AlphaFoldDB" id="A0AAU9CMA4"/>
<name>A0AAU9CMA4_9BACT</name>
<evidence type="ECO:0000313" key="6">
    <source>
        <dbReference type="EMBL" id="BDD11368.1"/>
    </source>
</evidence>
<protein>
    <recommendedName>
        <fullName evidence="5">HTH araC/xylS-type domain-containing protein</fullName>
    </recommendedName>
</protein>
<dbReference type="InterPro" id="IPR018060">
    <property type="entry name" value="HTH_AraC"/>
</dbReference>
<keyword evidence="7" id="KW-1185">Reference proteome</keyword>
<evidence type="ECO:0000313" key="7">
    <source>
        <dbReference type="Proteomes" id="UP001348817"/>
    </source>
</evidence>
<dbReference type="PANTHER" id="PTHR43280:SF2">
    <property type="entry name" value="HTH-TYPE TRANSCRIPTIONAL REGULATOR EXSA"/>
    <property type="match status" value="1"/>
</dbReference>
<dbReference type="PANTHER" id="PTHR43280">
    <property type="entry name" value="ARAC-FAMILY TRANSCRIPTIONAL REGULATOR"/>
    <property type="match status" value="1"/>
</dbReference>
<keyword evidence="4" id="KW-0472">Membrane</keyword>
<dbReference type="GO" id="GO:0003700">
    <property type="term" value="F:DNA-binding transcription factor activity"/>
    <property type="evidence" value="ECO:0007669"/>
    <property type="project" value="InterPro"/>
</dbReference>
<keyword evidence="3" id="KW-0804">Transcription</keyword>
<dbReference type="InterPro" id="IPR009057">
    <property type="entry name" value="Homeodomain-like_sf"/>
</dbReference>
<accession>A0AAU9CMA4</accession>
<evidence type="ECO:0000256" key="1">
    <source>
        <dbReference type="ARBA" id="ARBA00023015"/>
    </source>
</evidence>
<dbReference type="PROSITE" id="PS01124">
    <property type="entry name" value="HTH_ARAC_FAMILY_2"/>
    <property type="match status" value="1"/>
</dbReference>
<dbReference type="Pfam" id="PF13385">
    <property type="entry name" value="Laminin_G_3"/>
    <property type="match status" value="2"/>
</dbReference>